<keyword evidence="1" id="KW-1133">Transmembrane helix</keyword>
<reference evidence="2 3" key="1">
    <citation type="submission" date="2016-10" db="EMBL/GenBank/DDBJ databases">
        <authorList>
            <person name="de Groot N.N."/>
        </authorList>
    </citation>
    <scope>NUCLEOTIDE SEQUENCE [LARGE SCALE GENOMIC DNA]</scope>
    <source>
        <strain evidence="2 3">DSM 19938</strain>
    </source>
</reference>
<sequence>MESFIKNSLLLLFYKPETKGSLFTSGSSSGDVQKVSLNVHFVNRGFYRLTALIVINIVFYFPPFFETGYSLLDPVFN</sequence>
<organism evidence="2 3">
    <name type="scientific">Dyadobacter koreensis</name>
    <dbReference type="NCBI Taxonomy" id="408657"/>
    <lineage>
        <taxon>Bacteria</taxon>
        <taxon>Pseudomonadati</taxon>
        <taxon>Bacteroidota</taxon>
        <taxon>Cytophagia</taxon>
        <taxon>Cytophagales</taxon>
        <taxon>Spirosomataceae</taxon>
        <taxon>Dyadobacter</taxon>
    </lineage>
</organism>
<gene>
    <name evidence="2" type="ORF">SAMN04487995_5915</name>
</gene>
<protein>
    <submittedName>
        <fullName evidence="2">Uncharacterized protein</fullName>
    </submittedName>
</protein>
<accession>A0A1H7AXK5</accession>
<proteinExistence type="predicted"/>
<name>A0A1H7AXK5_9BACT</name>
<keyword evidence="1" id="KW-0472">Membrane</keyword>
<evidence type="ECO:0000313" key="3">
    <source>
        <dbReference type="Proteomes" id="UP000199532"/>
    </source>
</evidence>
<dbReference type="RefSeq" id="WP_090341784.1">
    <property type="nucleotide sequence ID" value="NZ_FNXY01000011.1"/>
</dbReference>
<keyword evidence="3" id="KW-1185">Reference proteome</keyword>
<dbReference type="EMBL" id="FNXY01000011">
    <property type="protein sequence ID" value="SEJ68647.1"/>
    <property type="molecule type" value="Genomic_DNA"/>
</dbReference>
<keyword evidence="1" id="KW-0812">Transmembrane</keyword>
<dbReference type="Proteomes" id="UP000199532">
    <property type="component" value="Unassembled WGS sequence"/>
</dbReference>
<feature type="transmembrane region" description="Helical" evidence="1">
    <location>
        <begin position="46"/>
        <end position="65"/>
    </location>
</feature>
<evidence type="ECO:0000313" key="2">
    <source>
        <dbReference type="EMBL" id="SEJ68647.1"/>
    </source>
</evidence>
<evidence type="ECO:0000256" key="1">
    <source>
        <dbReference type="SAM" id="Phobius"/>
    </source>
</evidence>
<dbReference type="AlphaFoldDB" id="A0A1H7AXK5"/>